<evidence type="ECO:0000313" key="3">
    <source>
        <dbReference type="Proteomes" id="UP000218231"/>
    </source>
</evidence>
<dbReference type="Proteomes" id="UP000218231">
    <property type="component" value="Unassembled WGS sequence"/>
</dbReference>
<name>A0A2A2JVT2_9BILA</name>
<sequence>MVFHWKTFLFVLFTVLNLAFTQPEEEPQSTALPNNTEGTKAFSTTLRYDNSSVTKPQEIEVPSIDDITNELLLTMPNQVKLSDDQVKFSGDQFQTEKKIWETIRRHINTPEDRLEKIRPLVLKLLKKSTKASGEEIILIDDELWEGQKDRYMAFIEDNDEFVEKLTEKNASHVAKELDDKIRDQIIEASAKGTVQAVIINKFKQLFGSYSQEVVDSWYRIHKHISDHSKVDEVNGTGEWKSGPSFPEGCKMGFANFIECQGRIFAVDVTIECDLKIFEYDRKPGSKWEEIGRIDGNRTYAGYVCVRNKVFICGGTNTEGKVLKTCKAFWTENGRAVFSKKIADMPIWRQYNWMADANGKMYAIGGWTTAERSKNVWSIQEYDPSLNRWNTFGRLPEDQDAQVKLKDAIDIPDLKAEL</sequence>
<gene>
    <name evidence="2" type="ORF">WR25_23238</name>
</gene>
<dbReference type="EMBL" id="LIAE01010195">
    <property type="protein sequence ID" value="PAV65784.1"/>
    <property type="molecule type" value="Genomic_DNA"/>
</dbReference>
<accession>A0A2A2JVT2</accession>
<dbReference type="AlphaFoldDB" id="A0A2A2JVT2"/>
<dbReference type="OrthoDB" id="45365at2759"/>
<organism evidence="2 3">
    <name type="scientific">Diploscapter pachys</name>
    <dbReference type="NCBI Taxonomy" id="2018661"/>
    <lineage>
        <taxon>Eukaryota</taxon>
        <taxon>Metazoa</taxon>
        <taxon>Ecdysozoa</taxon>
        <taxon>Nematoda</taxon>
        <taxon>Chromadorea</taxon>
        <taxon>Rhabditida</taxon>
        <taxon>Rhabditina</taxon>
        <taxon>Rhabditomorpha</taxon>
        <taxon>Rhabditoidea</taxon>
        <taxon>Rhabditidae</taxon>
        <taxon>Diploscapter</taxon>
    </lineage>
</organism>
<reference evidence="2 3" key="1">
    <citation type="journal article" date="2017" name="Curr. Biol.">
        <title>Genome architecture and evolution of a unichromosomal asexual nematode.</title>
        <authorList>
            <person name="Fradin H."/>
            <person name="Zegar C."/>
            <person name="Gutwein M."/>
            <person name="Lucas J."/>
            <person name="Kovtun M."/>
            <person name="Corcoran D."/>
            <person name="Baugh L.R."/>
            <person name="Kiontke K."/>
            <person name="Gunsalus K."/>
            <person name="Fitch D.H."/>
            <person name="Piano F."/>
        </authorList>
    </citation>
    <scope>NUCLEOTIDE SEQUENCE [LARGE SCALE GENOMIC DNA]</scope>
    <source>
        <strain evidence="2">PF1309</strain>
    </source>
</reference>
<feature type="signal peptide" evidence="1">
    <location>
        <begin position="1"/>
        <end position="21"/>
    </location>
</feature>
<dbReference type="InterPro" id="IPR015915">
    <property type="entry name" value="Kelch-typ_b-propeller"/>
</dbReference>
<evidence type="ECO:0000313" key="2">
    <source>
        <dbReference type="EMBL" id="PAV65784.1"/>
    </source>
</evidence>
<protein>
    <submittedName>
        <fullName evidence="2">Uncharacterized protein</fullName>
    </submittedName>
</protein>
<keyword evidence="3" id="KW-1185">Reference proteome</keyword>
<comment type="caution">
    <text evidence="2">The sequence shown here is derived from an EMBL/GenBank/DDBJ whole genome shotgun (WGS) entry which is preliminary data.</text>
</comment>
<dbReference type="SUPFAM" id="SSF117281">
    <property type="entry name" value="Kelch motif"/>
    <property type="match status" value="1"/>
</dbReference>
<dbReference type="PANTHER" id="PTHR46375">
    <property type="entry name" value="KELCH REPEAT AND BTB DOMAIN-CONTAINING PROTEIN 13-RELATED"/>
    <property type="match status" value="1"/>
</dbReference>
<keyword evidence="1" id="KW-0732">Signal</keyword>
<feature type="chain" id="PRO_5013285378" evidence="1">
    <location>
        <begin position="22"/>
        <end position="417"/>
    </location>
</feature>
<dbReference type="PANTHER" id="PTHR46375:SF3">
    <property type="entry name" value="KELCH REPEAT AND BTB DOMAIN-CONTAINING PROTEIN 13"/>
    <property type="match status" value="1"/>
</dbReference>
<proteinExistence type="predicted"/>
<dbReference type="Gene3D" id="2.120.10.80">
    <property type="entry name" value="Kelch-type beta propeller"/>
    <property type="match status" value="1"/>
</dbReference>
<evidence type="ECO:0000256" key="1">
    <source>
        <dbReference type="SAM" id="SignalP"/>
    </source>
</evidence>
<dbReference type="InterPro" id="IPR052392">
    <property type="entry name" value="Kelch-BTB_domain-containing"/>
</dbReference>